<feature type="non-terminal residue" evidence="1">
    <location>
        <position position="92"/>
    </location>
</feature>
<feature type="non-terminal residue" evidence="1">
    <location>
        <position position="1"/>
    </location>
</feature>
<dbReference type="AlphaFoldDB" id="G4XHD5"/>
<accession>G4XHD5</accession>
<protein>
    <submittedName>
        <fullName evidence="1">Nucleoside transporter family protein</fullName>
    </submittedName>
</protein>
<reference evidence="1" key="1">
    <citation type="submission" date="2011-04" db="EMBL/GenBank/DDBJ databases">
        <title>Does Cd toxicity in plants act through DNA methylation and chromatin repatterning mechanisms?</title>
        <authorList>
            <person name="Greco M."/>
            <person name="Chiappetta A."/>
            <person name="Bruno L."/>
            <person name="Bitonti M.B."/>
        </authorList>
    </citation>
    <scope>NUCLEOTIDE SEQUENCE</scope>
</reference>
<proteinExistence type="predicted"/>
<dbReference type="EMBL" id="JF811744">
    <property type="protein sequence ID" value="AEP40961.1"/>
    <property type="molecule type" value="Genomic_DNA"/>
</dbReference>
<evidence type="ECO:0000313" key="1">
    <source>
        <dbReference type="EMBL" id="AEP40961.1"/>
    </source>
</evidence>
<organism evidence="1">
    <name type="scientific">Posidonia oceanica</name>
    <name type="common">Mediterranean tapeweed</name>
    <dbReference type="NCBI Taxonomy" id="55489"/>
    <lineage>
        <taxon>Eukaryota</taxon>
        <taxon>Viridiplantae</taxon>
        <taxon>Streptophyta</taxon>
        <taxon>Embryophyta</taxon>
        <taxon>Tracheophyta</taxon>
        <taxon>Spermatophyta</taxon>
        <taxon>Magnoliopsida</taxon>
        <taxon>Liliopsida</taxon>
        <taxon>Posidoniaceae</taxon>
        <taxon>Posidonia</taxon>
    </lineage>
</organism>
<sequence length="92" mass="10044">AEHGVIAHSKLADWPPNFSRFVGSTVTPIHLCDTIGLSTWNCLPATGAVSGFGTLRCYAYQWISTQTVTYLYFIENPLCYASDIDEEDAGAP</sequence>
<name>G4XHD5_POSOC</name>